<protein>
    <recommendedName>
        <fullName evidence="2">DUF642 domain-containing protein</fullName>
    </recommendedName>
</protein>
<evidence type="ECO:0000256" key="1">
    <source>
        <dbReference type="SAM" id="SignalP"/>
    </source>
</evidence>
<accession>A0A6S6ULM7</accession>
<gene>
    <name evidence="3" type="ORF">HELGO_WM26285</name>
</gene>
<evidence type="ECO:0000259" key="2">
    <source>
        <dbReference type="Pfam" id="PF04862"/>
    </source>
</evidence>
<feature type="domain" description="DUF642" evidence="2">
    <location>
        <begin position="68"/>
        <end position="158"/>
    </location>
</feature>
<proteinExistence type="predicted"/>
<organism evidence="3">
    <name type="scientific">uncultured Aureispira sp</name>
    <dbReference type="NCBI Taxonomy" id="1331704"/>
    <lineage>
        <taxon>Bacteria</taxon>
        <taxon>Pseudomonadati</taxon>
        <taxon>Bacteroidota</taxon>
        <taxon>Saprospiria</taxon>
        <taxon>Saprospirales</taxon>
        <taxon>Saprospiraceae</taxon>
        <taxon>Aureispira</taxon>
        <taxon>environmental samples</taxon>
    </lineage>
</organism>
<sequence>MLKSLFFSVLFSFLTITLFAQDNLIKNGQFVDGTNNWNVLLLDKNEPIKAHIEHSNVYKEYGLADNFVGTNFVELDQKSAIQQVIPTKKGEVYILFFAYAPRPNAGTKQLIVTAGQKAVYTTTLNNSDDKGVFTYKKVSFVATSDYTKIGFHAVSILSDADDKGILLTDILCNRSSVVDVNEIYLDKKF</sequence>
<dbReference type="Pfam" id="PF04862">
    <property type="entry name" value="DUF642"/>
    <property type="match status" value="1"/>
</dbReference>
<evidence type="ECO:0000313" key="3">
    <source>
        <dbReference type="EMBL" id="CAA6830010.1"/>
    </source>
</evidence>
<feature type="signal peptide" evidence="1">
    <location>
        <begin position="1"/>
        <end position="20"/>
    </location>
</feature>
<dbReference type="InterPro" id="IPR006946">
    <property type="entry name" value="DGR2-like_dom"/>
</dbReference>
<dbReference type="Gene3D" id="2.60.120.260">
    <property type="entry name" value="Galactose-binding domain-like"/>
    <property type="match status" value="1"/>
</dbReference>
<feature type="chain" id="PRO_5028027081" description="DUF642 domain-containing protein" evidence="1">
    <location>
        <begin position="21"/>
        <end position="189"/>
    </location>
</feature>
<name>A0A6S6ULM7_9BACT</name>
<dbReference type="EMBL" id="CACVAQ010000529">
    <property type="protein sequence ID" value="CAA6830010.1"/>
    <property type="molecule type" value="Genomic_DNA"/>
</dbReference>
<reference evidence="3" key="1">
    <citation type="submission" date="2020-01" db="EMBL/GenBank/DDBJ databases">
        <authorList>
            <person name="Meier V. D."/>
            <person name="Meier V D."/>
        </authorList>
    </citation>
    <scope>NUCLEOTIDE SEQUENCE</scope>
    <source>
        <strain evidence="3">HLG_WM_MAG_10</strain>
    </source>
</reference>
<keyword evidence="1" id="KW-0732">Signal</keyword>
<dbReference type="AlphaFoldDB" id="A0A6S6ULM7"/>